<evidence type="ECO:0000256" key="2">
    <source>
        <dbReference type="ARBA" id="ARBA00004613"/>
    </source>
</evidence>
<comment type="subcellular location">
    <subcellularLocation>
        <location evidence="1">Cell membrane</location>
        <topology evidence="1">Lipid-anchor</topology>
        <topology evidence="1">GPI-anchor</topology>
    </subcellularLocation>
    <subcellularLocation>
        <location evidence="2">Secreted</location>
    </subcellularLocation>
</comment>
<dbReference type="InterPro" id="IPR008427">
    <property type="entry name" value="Extracellular_membr_CFEM_dom"/>
</dbReference>
<keyword evidence="4" id="KW-1003">Cell membrane</keyword>
<dbReference type="Pfam" id="PF05730">
    <property type="entry name" value="CFEM"/>
    <property type="match status" value="1"/>
</dbReference>
<dbReference type="GO" id="GO:0046872">
    <property type="term" value="F:metal ion binding"/>
    <property type="evidence" value="ECO:0007669"/>
    <property type="project" value="UniProtKB-KW"/>
</dbReference>
<evidence type="ECO:0000256" key="4">
    <source>
        <dbReference type="ARBA" id="ARBA00022475"/>
    </source>
</evidence>
<keyword evidence="9" id="KW-0408">Iron</keyword>
<comment type="caution">
    <text evidence="16">The sequence shown here is derived from an EMBL/GenBank/DDBJ whole genome shotgun (WGS) entry which is preliminary data.</text>
</comment>
<organism evidence="16 17">
    <name type="scientific">Dioszegia hungarica</name>
    <dbReference type="NCBI Taxonomy" id="4972"/>
    <lineage>
        <taxon>Eukaryota</taxon>
        <taxon>Fungi</taxon>
        <taxon>Dikarya</taxon>
        <taxon>Basidiomycota</taxon>
        <taxon>Agaricomycotina</taxon>
        <taxon>Tremellomycetes</taxon>
        <taxon>Tremellales</taxon>
        <taxon>Bulleribasidiaceae</taxon>
        <taxon>Dioszegia</taxon>
    </lineage>
</organism>
<evidence type="ECO:0000256" key="14">
    <source>
        <dbReference type="SAM" id="SignalP"/>
    </source>
</evidence>
<gene>
    <name evidence="16" type="ORF">MKK02DRAFT_29394</name>
</gene>
<feature type="signal peptide" evidence="14">
    <location>
        <begin position="1"/>
        <end position="15"/>
    </location>
</feature>
<evidence type="ECO:0000259" key="15">
    <source>
        <dbReference type="PROSITE" id="PS52012"/>
    </source>
</evidence>
<dbReference type="GO" id="GO:0005886">
    <property type="term" value="C:plasma membrane"/>
    <property type="evidence" value="ECO:0007669"/>
    <property type="project" value="UniProtKB-SubCell"/>
</dbReference>
<evidence type="ECO:0000313" key="17">
    <source>
        <dbReference type="Proteomes" id="UP001164286"/>
    </source>
</evidence>
<keyword evidence="12" id="KW-0325">Glycoprotein</keyword>
<keyword evidence="17" id="KW-1185">Reference proteome</keyword>
<name>A0AA38LYR0_9TREE</name>
<dbReference type="PANTHER" id="PTHR37928">
    <property type="entry name" value="CFEM DOMAIN PROTEIN (AFU_ORTHOLOGUE AFUA_6G14090)"/>
    <property type="match status" value="1"/>
</dbReference>
<reference evidence="16" key="1">
    <citation type="journal article" date="2022" name="G3 (Bethesda)">
        <title>High quality genome of the basidiomycete yeast Dioszegia hungarica PDD-24b-2 isolated from cloud water.</title>
        <authorList>
            <person name="Jarrige D."/>
            <person name="Haridas S."/>
            <person name="Bleykasten-Grosshans C."/>
            <person name="Joly M."/>
            <person name="Nadalig T."/>
            <person name="Sancelme M."/>
            <person name="Vuilleumier S."/>
            <person name="Grigoriev I.V."/>
            <person name="Amato P."/>
            <person name="Bringel F."/>
        </authorList>
    </citation>
    <scope>NUCLEOTIDE SEQUENCE</scope>
    <source>
        <strain evidence="16">PDD-24b-2</strain>
    </source>
</reference>
<protein>
    <recommendedName>
        <fullName evidence="15">CFEM domain-containing protein</fullName>
    </recommendedName>
</protein>
<evidence type="ECO:0000256" key="13">
    <source>
        <dbReference type="ARBA" id="ARBA00023288"/>
    </source>
</evidence>
<evidence type="ECO:0000256" key="12">
    <source>
        <dbReference type="ARBA" id="ARBA00023180"/>
    </source>
</evidence>
<dbReference type="RefSeq" id="XP_052949076.1">
    <property type="nucleotide sequence ID" value="XM_053087816.1"/>
</dbReference>
<accession>A0AA38LYR0</accession>
<comment type="similarity">
    <text evidence="3">Belongs to the RBT5 family.</text>
</comment>
<keyword evidence="8 14" id="KW-0732">Signal</keyword>
<keyword evidence="5" id="KW-0964">Secreted</keyword>
<keyword evidence="11" id="KW-1015">Disulfide bond</keyword>
<evidence type="ECO:0000256" key="9">
    <source>
        <dbReference type="ARBA" id="ARBA00023004"/>
    </source>
</evidence>
<dbReference type="Proteomes" id="UP001164286">
    <property type="component" value="Unassembled WGS sequence"/>
</dbReference>
<feature type="chain" id="PRO_5041307873" description="CFEM domain-containing protein" evidence="14">
    <location>
        <begin position="16"/>
        <end position="193"/>
    </location>
</feature>
<evidence type="ECO:0000256" key="10">
    <source>
        <dbReference type="ARBA" id="ARBA00023136"/>
    </source>
</evidence>
<evidence type="ECO:0000256" key="5">
    <source>
        <dbReference type="ARBA" id="ARBA00022525"/>
    </source>
</evidence>
<sequence>MKGFAVIALLPFAFALVQRQAATPPPCAVGCLADASLNPAPCSATDFVCLCTNAELQTKITACLTSACTPDQIAIAATFLQDTCRQAGAPVPSVPAALGGASASASASASSVAASPSASVASAASSISAAASSASASASGAASSASASVSSIASAASSAAASASSKSGAQPTGLAKGFAAVGLGAAVGVLGMM</sequence>
<dbReference type="PANTHER" id="PTHR37928:SF2">
    <property type="entry name" value="GPI ANCHORED CFEM DOMAIN PROTEIN (AFU_ORTHOLOGUE AFUA_6G10580)"/>
    <property type="match status" value="1"/>
</dbReference>
<keyword evidence="13" id="KW-0449">Lipoprotein</keyword>
<keyword evidence="6" id="KW-0349">Heme</keyword>
<proteinExistence type="inferred from homology"/>
<dbReference type="AlphaFoldDB" id="A0AA38LYR0"/>
<evidence type="ECO:0000313" key="16">
    <source>
        <dbReference type="EMBL" id="KAI9639299.1"/>
    </source>
</evidence>
<keyword evidence="7" id="KW-0479">Metal-binding</keyword>
<keyword evidence="10" id="KW-0472">Membrane</keyword>
<feature type="domain" description="CFEM" evidence="15">
    <location>
        <begin position="1"/>
        <end position="111"/>
    </location>
</feature>
<evidence type="ECO:0000256" key="11">
    <source>
        <dbReference type="ARBA" id="ARBA00023157"/>
    </source>
</evidence>
<dbReference type="PROSITE" id="PS52012">
    <property type="entry name" value="CFEM"/>
    <property type="match status" value="1"/>
</dbReference>
<dbReference type="SMART" id="SM00747">
    <property type="entry name" value="CFEM"/>
    <property type="match status" value="1"/>
</dbReference>
<evidence type="ECO:0000256" key="7">
    <source>
        <dbReference type="ARBA" id="ARBA00022723"/>
    </source>
</evidence>
<evidence type="ECO:0000256" key="3">
    <source>
        <dbReference type="ARBA" id="ARBA00010031"/>
    </source>
</evidence>
<dbReference type="InterPro" id="IPR051735">
    <property type="entry name" value="CFEM_domain"/>
</dbReference>
<evidence type="ECO:0000256" key="1">
    <source>
        <dbReference type="ARBA" id="ARBA00004609"/>
    </source>
</evidence>
<evidence type="ECO:0000256" key="6">
    <source>
        <dbReference type="ARBA" id="ARBA00022617"/>
    </source>
</evidence>
<dbReference type="EMBL" id="JAKWFO010000001">
    <property type="protein sequence ID" value="KAI9639299.1"/>
    <property type="molecule type" value="Genomic_DNA"/>
</dbReference>
<dbReference type="GO" id="GO:0005576">
    <property type="term" value="C:extracellular region"/>
    <property type="evidence" value="ECO:0007669"/>
    <property type="project" value="UniProtKB-SubCell"/>
</dbReference>
<evidence type="ECO:0000256" key="8">
    <source>
        <dbReference type="ARBA" id="ARBA00022729"/>
    </source>
</evidence>
<dbReference type="GeneID" id="77727021"/>